<keyword evidence="6" id="KW-0547">Nucleotide-binding</keyword>
<evidence type="ECO:0000256" key="9">
    <source>
        <dbReference type="ARBA" id="ARBA00022842"/>
    </source>
</evidence>
<evidence type="ECO:0000256" key="3">
    <source>
        <dbReference type="ARBA" id="ARBA00011738"/>
    </source>
</evidence>
<evidence type="ECO:0000256" key="8">
    <source>
        <dbReference type="ARBA" id="ARBA00022840"/>
    </source>
</evidence>
<protein>
    <submittedName>
        <fullName evidence="16">Uncharacterized protein</fullName>
    </submittedName>
</protein>
<dbReference type="Pfam" id="PF01326">
    <property type="entry name" value="PPDK_N"/>
    <property type="match status" value="1"/>
</dbReference>
<sequence>MAATAMGGASVVGAPKFFAAGSRRTVRGASALRGATRPAAARRSNATVTRAQAGQTAEGDRIVDVSQIVVPEDLIGIRAYVRWEEAGMPEDTPPEWQAAEYAKARLDLQLEVLNGVTLNDIRRRYNQETVDGDDEPIFSRGDADVMLDNAAGKFTGATSNVVPMETRPTPLDDFAPTIEIPGGGEKQKVAIEPEEWIEPPPEQVGEYHSDAYAHRDLRSIVSHRAGGDEVAAPKYSAKTFMSRWASFDSPNTLVNQRLYTLGDDSEMLVQMYQDVVEDESASSGPRKRVMSRSVVITTDSQDDLVLHWGVAKDEPGQWLLPETTVWPGKTTAVSDMSVETPFVSGQGCLPAEAFDKDEVEPGEEDLCYPIQQLTIELPGDGADELMGLQFVIRNKEGTSWFRDEKNGNSNFHANYATTQHSKAADELLETIIRSEAGNGWWTLMHRFNLASTMLEQKCAPGASEKSIAKAVAAAAKIYVWLRYSSNRKLTWQRNYNVKPRELSAAQSKLTKTIAKLFCDAPHLRDVTRLMLGTVGKGGEGGQGQQIRDEILNIMHRNDVKEKKGIWMEEWHQKLHNNTTPDDIIICEAYLAFLKSNMDISEYWRVLSEGGIDRARLESYERPILAEPTPRPTKKVALIKDFQNYLKILKSVHSGADLIECIKTANKGLGGVSPALNYARVAQNGGGDAIQLLAACVDARHELRGAGLANPSDQEWTRELLYLDLSLDDVARRAVERSGEANYGLEDQMRLAGLVMENLALSLPTSNEDIVLALIEWRRVEEARRDGDSQWALRAKAVVDRVRLAVALHADDVAAKMQPAATEIGVACGIEHWAVDLFAEEVIRGGPAFALSLVLSRLDPLLRAEADMGAWQIISPVPAVGYVKHVHSLREVMNETFTRPTVLVAGKVGGDEEIPAGAVAVLTTCSVDVLSHSAVRARNMGCLFATCYDEAVLDSLAAFDGEPVSASVMGGDEVVWEEVDASAVAVGAGAGDVSSVPKGLKLAKIPFCGKFSVPLQEFKKGVVGAKAINTLALNESLGGGKIPAWINLPKSMVIPFGTMEHVLDDAVNAGVKAELASLVAAIDDSSETALERSLATCRACVQRIIAPAGMLDEIEAAMVAAGIPAPDDEDRWAKAWSALTHVWASKWNDRAFVSLRNVGIDHDDLRMSVLVQPVVDADYAFVIHTVNPSSKDQTELYAEVVMGLGEALVGNYPGRALSFSVKKTSGETPRVLGFPSKSVMLKIPRQTLIFRSDSNGEDLEGYAGAGLYESVPMDEEETIHADYATDPLVWDEGFRTELLSKIAEAGVAIEAALDGQPQDIEGVVKDGEIYVVQTRPQV</sequence>
<keyword evidence="5" id="KW-0479">Metal-binding</keyword>
<evidence type="ECO:0000259" key="12">
    <source>
        <dbReference type="Pfam" id="PF01326"/>
    </source>
</evidence>
<reference evidence="16" key="1">
    <citation type="submission" date="2021-01" db="EMBL/GenBank/DDBJ databases">
        <authorList>
            <person name="Corre E."/>
            <person name="Pelletier E."/>
            <person name="Niang G."/>
            <person name="Scheremetjew M."/>
            <person name="Finn R."/>
            <person name="Kale V."/>
            <person name="Holt S."/>
            <person name="Cochrane G."/>
            <person name="Meng A."/>
            <person name="Brown T."/>
            <person name="Cohen L."/>
        </authorList>
    </citation>
    <scope>NUCLEOTIDE SEQUENCE</scope>
    <source>
        <strain evidence="16">CCMP1723</strain>
    </source>
</reference>
<evidence type="ECO:0000256" key="10">
    <source>
        <dbReference type="ARBA" id="ARBA00023277"/>
    </source>
</evidence>
<evidence type="ECO:0000256" key="7">
    <source>
        <dbReference type="ARBA" id="ARBA00022777"/>
    </source>
</evidence>
<evidence type="ECO:0000256" key="5">
    <source>
        <dbReference type="ARBA" id="ARBA00022723"/>
    </source>
</evidence>
<evidence type="ECO:0000256" key="4">
    <source>
        <dbReference type="ARBA" id="ARBA00022679"/>
    </source>
</evidence>
<dbReference type="InterPro" id="IPR013815">
    <property type="entry name" value="ATP_grasp_subdomain_1"/>
</dbReference>
<dbReference type="GO" id="GO:0046872">
    <property type="term" value="F:metal ion binding"/>
    <property type="evidence" value="ECO:0007669"/>
    <property type="project" value="UniProtKB-KW"/>
</dbReference>
<dbReference type="GO" id="GO:0016301">
    <property type="term" value="F:kinase activity"/>
    <property type="evidence" value="ECO:0007669"/>
    <property type="project" value="UniProtKB-KW"/>
</dbReference>
<feature type="region of interest" description="Disordered" evidence="11">
    <location>
        <begin position="31"/>
        <end position="56"/>
    </location>
</feature>
<dbReference type="PANTHER" id="PTHR46999:SF1">
    <property type="entry name" value="ALPHA-GLUCAN WATER DIKINASE 1, CHLOROPLASTIC"/>
    <property type="match status" value="1"/>
</dbReference>
<comment type="similarity">
    <text evidence="2">Belongs to the PEP-utilizing enzyme family.</text>
</comment>
<evidence type="ECO:0000256" key="11">
    <source>
        <dbReference type="SAM" id="MobiDB-lite"/>
    </source>
</evidence>
<keyword evidence="4" id="KW-0808">Transferase</keyword>
<dbReference type="GO" id="GO:0005524">
    <property type="term" value="F:ATP binding"/>
    <property type="evidence" value="ECO:0007669"/>
    <property type="project" value="UniProtKB-KW"/>
</dbReference>
<evidence type="ECO:0000259" key="15">
    <source>
        <dbReference type="Pfam" id="PF23229"/>
    </source>
</evidence>
<dbReference type="Pfam" id="PF23166">
    <property type="entry name" value="Ig_N_CWD1"/>
    <property type="match status" value="1"/>
</dbReference>
<feature type="domain" description="DUF7067" evidence="15">
    <location>
        <begin position="72"/>
        <end position="127"/>
    </location>
</feature>
<dbReference type="Gene3D" id="3.30.470.20">
    <property type="entry name" value="ATP-grasp fold, B domain"/>
    <property type="match status" value="1"/>
</dbReference>
<dbReference type="Pfam" id="PF22973">
    <property type="entry name" value="GWD1_pHisD"/>
    <property type="match status" value="1"/>
</dbReference>
<dbReference type="InterPro" id="IPR055495">
    <property type="entry name" value="CWD_DUF7067"/>
</dbReference>
<keyword evidence="7" id="KW-0418">Kinase</keyword>
<feature type="domain" description="Pyruvate phosphate dikinase AMP/ATP-binding" evidence="12">
    <location>
        <begin position="1135"/>
        <end position="1336"/>
    </location>
</feature>
<keyword evidence="9" id="KW-0460">Magnesium</keyword>
<keyword evidence="8" id="KW-0067">ATP-binding</keyword>
<feature type="domain" description="Alpha-glucan water dikinase-like N-terminal Ig-like" evidence="14">
    <location>
        <begin position="293"/>
        <end position="412"/>
    </location>
</feature>
<evidence type="ECO:0000313" key="16">
    <source>
        <dbReference type="EMBL" id="CAD8513700.1"/>
    </source>
</evidence>
<gene>
    <name evidence="16" type="ORF">MCOM1403_LOCUS1125</name>
</gene>
<evidence type="ECO:0000259" key="14">
    <source>
        <dbReference type="Pfam" id="PF23166"/>
    </source>
</evidence>
<evidence type="ECO:0000256" key="2">
    <source>
        <dbReference type="ARBA" id="ARBA00007837"/>
    </source>
</evidence>
<dbReference type="PANTHER" id="PTHR46999">
    <property type="entry name" value="ALPHA-GLUCAN WATER DIKINASE 1, CHLOROPLASTIC-RELATED"/>
    <property type="match status" value="1"/>
</dbReference>
<dbReference type="InterPro" id="IPR056301">
    <property type="entry name" value="GWD-like_N_Ig"/>
</dbReference>
<feature type="compositionally biased region" description="Polar residues" evidence="11">
    <location>
        <begin position="44"/>
        <end position="55"/>
    </location>
</feature>
<dbReference type="EMBL" id="HBEQ01001418">
    <property type="protein sequence ID" value="CAD8513700.1"/>
    <property type="molecule type" value="Transcribed_RNA"/>
</dbReference>
<evidence type="ECO:0000256" key="1">
    <source>
        <dbReference type="ARBA" id="ARBA00001946"/>
    </source>
</evidence>
<dbReference type="InterPro" id="IPR002192">
    <property type="entry name" value="PPDK_AMP/ATP-bd"/>
</dbReference>
<keyword evidence="10" id="KW-0119">Carbohydrate metabolism</keyword>
<organism evidence="16">
    <name type="scientific">Micromonas pusilla</name>
    <name type="common">Picoplanktonic green alga</name>
    <name type="synonym">Chromulina pusilla</name>
    <dbReference type="NCBI Taxonomy" id="38833"/>
    <lineage>
        <taxon>Eukaryota</taxon>
        <taxon>Viridiplantae</taxon>
        <taxon>Chlorophyta</taxon>
        <taxon>Mamiellophyceae</taxon>
        <taxon>Mamiellales</taxon>
        <taxon>Mamiellaceae</taxon>
        <taxon>Micromonas</taxon>
    </lineage>
</organism>
<name>A0A7S0I871_MICPS</name>
<evidence type="ECO:0000256" key="6">
    <source>
        <dbReference type="ARBA" id="ARBA00022741"/>
    </source>
</evidence>
<dbReference type="InterPro" id="IPR054481">
    <property type="entry name" value="GWD1_pHisD"/>
</dbReference>
<dbReference type="Pfam" id="PF23229">
    <property type="entry name" value="DUF7067"/>
    <property type="match status" value="1"/>
</dbReference>
<accession>A0A7S0I871</accession>
<proteinExistence type="inferred from homology"/>
<comment type="subunit">
    <text evidence="3">Homodimer.</text>
</comment>
<dbReference type="SUPFAM" id="SSF56059">
    <property type="entry name" value="Glutathione synthetase ATP-binding domain-like"/>
    <property type="match status" value="1"/>
</dbReference>
<evidence type="ECO:0000259" key="13">
    <source>
        <dbReference type="Pfam" id="PF22973"/>
    </source>
</evidence>
<dbReference type="Gene3D" id="3.30.1490.20">
    <property type="entry name" value="ATP-grasp fold, A domain"/>
    <property type="match status" value="2"/>
</dbReference>
<feature type="domain" description="Alpha-glucan water dikinase phosphohistidine-like" evidence="13">
    <location>
        <begin position="869"/>
        <end position="982"/>
    </location>
</feature>
<comment type="cofactor">
    <cofactor evidence="1">
        <name>Mg(2+)</name>
        <dbReference type="ChEBI" id="CHEBI:18420"/>
    </cofactor>
</comment>